<evidence type="ECO:0000313" key="2">
    <source>
        <dbReference type="Proteomes" id="UP000236654"/>
    </source>
</evidence>
<keyword evidence="2" id="KW-1185">Reference proteome</keyword>
<dbReference type="EMBL" id="PJNI01000002">
    <property type="protein sequence ID" value="PKR81528.1"/>
    <property type="molecule type" value="Genomic_DNA"/>
</dbReference>
<organism evidence="1 2">
    <name type="scientific">Brumimicrobium salinarum</name>
    <dbReference type="NCBI Taxonomy" id="2058658"/>
    <lineage>
        <taxon>Bacteria</taxon>
        <taxon>Pseudomonadati</taxon>
        <taxon>Bacteroidota</taxon>
        <taxon>Flavobacteriia</taxon>
        <taxon>Flavobacteriales</taxon>
        <taxon>Crocinitomicaceae</taxon>
        <taxon>Brumimicrobium</taxon>
    </lineage>
</organism>
<proteinExistence type="predicted"/>
<dbReference type="Proteomes" id="UP000236654">
    <property type="component" value="Unassembled WGS sequence"/>
</dbReference>
<dbReference type="RefSeq" id="WP_101333542.1">
    <property type="nucleotide sequence ID" value="NZ_PJNI01000002.1"/>
</dbReference>
<dbReference type="PROSITE" id="PS51257">
    <property type="entry name" value="PROKAR_LIPOPROTEIN"/>
    <property type="match status" value="1"/>
</dbReference>
<comment type="caution">
    <text evidence="1">The sequence shown here is derived from an EMBL/GenBank/DDBJ whole genome shotgun (WGS) entry which is preliminary data.</text>
</comment>
<dbReference type="AlphaFoldDB" id="A0A2I0R4P0"/>
<evidence type="ECO:0000313" key="1">
    <source>
        <dbReference type="EMBL" id="PKR81528.1"/>
    </source>
</evidence>
<accession>A0A2I0R4P0</accession>
<sequence length="113" mass="13439">MKFLIYMLLSISLLACGEHKGIRILNEKEYWDNSDSEEDRKLKSHTTAYQSFSGKFYHFKSYYENGILKSYIVMKDDLLENIIINNDIHEAKINYTRQNNENVFEIIFNESLV</sequence>
<reference evidence="1 2" key="1">
    <citation type="submission" date="2017-12" db="EMBL/GenBank/DDBJ databases">
        <title>The draft genome sequence of Brumimicrobium saltpan LHR20.</title>
        <authorList>
            <person name="Do Z.-J."/>
            <person name="Luo H.-R."/>
        </authorList>
    </citation>
    <scope>NUCLEOTIDE SEQUENCE [LARGE SCALE GENOMIC DNA]</scope>
    <source>
        <strain evidence="1 2">LHR20</strain>
    </source>
</reference>
<protein>
    <submittedName>
        <fullName evidence="1">Uncharacterized protein</fullName>
    </submittedName>
</protein>
<gene>
    <name evidence="1" type="ORF">CW751_03100</name>
</gene>
<name>A0A2I0R4P0_9FLAO</name>